<dbReference type="RefSeq" id="WP_127054303.1">
    <property type="nucleotide sequence ID" value="NZ_PYAU01000001.1"/>
</dbReference>
<evidence type="ECO:0000313" key="5">
    <source>
        <dbReference type="Proteomes" id="UP000268291"/>
    </source>
</evidence>
<evidence type="ECO:0000313" key="2">
    <source>
        <dbReference type="EMBL" id="PSL38673.1"/>
    </source>
</evidence>
<accession>A0A2P8GXI9</accession>
<name>A0A2P8GXI9_9MICO</name>
<feature type="transmembrane region" description="Helical" evidence="1">
    <location>
        <begin position="120"/>
        <end position="143"/>
    </location>
</feature>
<reference evidence="2 4" key="1">
    <citation type="submission" date="2018-03" db="EMBL/GenBank/DDBJ databases">
        <title>Genomic Encyclopedia of Archaeal and Bacterial Type Strains, Phase II (KMG-II): from individual species to whole genera.</title>
        <authorList>
            <person name="Goeker M."/>
        </authorList>
    </citation>
    <scope>NUCLEOTIDE SEQUENCE [LARGE SCALE GENOMIC DNA]</scope>
    <source>
        <strain evidence="2 4">DSM 21548</strain>
    </source>
</reference>
<protein>
    <submittedName>
        <fullName evidence="2">Uncharacterized protein</fullName>
    </submittedName>
</protein>
<gene>
    <name evidence="2" type="ORF">CLV49_2301</name>
    <name evidence="3" type="ORF">ELQ93_07725</name>
</gene>
<dbReference type="EMBL" id="PYAU01000001">
    <property type="protein sequence ID" value="PSL38673.1"/>
    <property type="molecule type" value="Genomic_DNA"/>
</dbReference>
<keyword evidence="1" id="KW-1133">Transmembrane helix</keyword>
<reference evidence="3 5" key="2">
    <citation type="submission" date="2018-12" db="EMBL/GenBank/DDBJ databases">
        <authorList>
            <person name="hu s."/>
            <person name="Xu Y."/>
            <person name="Xu B."/>
            <person name="Li F."/>
        </authorList>
    </citation>
    <scope>NUCLEOTIDE SEQUENCE [LARGE SCALE GENOMIC DNA]</scope>
    <source>
        <strain evidence="3 5">KSW2-17</strain>
    </source>
</reference>
<keyword evidence="5" id="KW-1185">Reference proteome</keyword>
<dbReference type="EMBL" id="RZGY01000001">
    <property type="protein sequence ID" value="RUQ86830.1"/>
    <property type="molecule type" value="Genomic_DNA"/>
</dbReference>
<keyword evidence="1" id="KW-0472">Membrane</keyword>
<dbReference type="AlphaFoldDB" id="A0A2P8GXI9"/>
<evidence type="ECO:0000256" key="1">
    <source>
        <dbReference type="SAM" id="Phobius"/>
    </source>
</evidence>
<dbReference type="Proteomes" id="UP000268291">
    <property type="component" value="Unassembled WGS sequence"/>
</dbReference>
<feature type="transmembrane region" description="Helical" evidence="1">
    <location>
        <begin position="73"/>
        <end position="93"/>
    </location>
</feature>
<feature type="transmembrane region" description="Helical" evidence="1">
    <location>
        <begin position="40"/>
        <end position="61"/>
    </location>
</feature>
<evidence type="ECO:0000313" key="4">
    <source>
        <dbReference type="Proteomes" id="UP000241203"/>
    </source>
</evidence>
<organism evidence="2 4">
    <name type="scientific">Labedella gwakjiensis</name>
    <dbReference type="NCBI Taxonomy" id="390269"/>
    <lineage>
        <taxon>Bacteria</taxon>
        <taxon>Bacillati</taxon>
        <taxon>Actinomycetota</taxon>
        <taxon>Actinomycetes</taxon>
        <taxon>Micrococcales</taxon>
        <taxon>Microbacteriaceae</taxon>
        <taxon>Labedella</taxon>
    </lineage>
</organism>
<keyword evidence="1" id="KW-0812">Transmembrane</keyword>
<dbReference type="Proteomes" id="UP000241203">
    <property type="component" value="Unassembled WGS sequence"/>
</dbReference>
<sequence length="179" mass="18641">MRKALCVLAVLVISAAGLPLLARLDSLVSCPGLSNDTLTATAFSTALVAVGAVLLVMLWRTRSGSAPTPRDEYVLIAVIALIVSALTAFWPIASAADDWASVLRGVDAGRCIPLSISGPVLWILAIAPVGAPVLDGFAGVLVWHRTRAQWFPAFSMATAVFFAAVLLGFTLIGSQLPNS</sequence>
<feature type="transmembrane region" description="Helical" evidence="1">
    <location>
        <begin position="150"/>
        <end position="172"/>
    </location>
</feature>
<evidence type="ECO:0000313" key="3">
    <source>
        <dbReference type="EMBL" id="RUQ86830.1"/>
    </source>
</evidence>
<proteinExistence type="predicted"/>
<comment type="caution">
    <text evidence="2">The sequence shown here is derived from an EMBL/GenBank/DDBJ whole genome shotgun (WGS) entry which is preliminary data.</text>
</comment>